<feature type="transmembrane region" description="Helical" evidence="1">
    <location>
        <begin position="418"/>
        <end position="443"/>
    </location>
</feature>
<feature type="transmembrane region" description="Helical" evidence="1">
    <location>
        <begin position="191"/>
        <end position="214"/>
    </location>
</feature>
<dbReference type="EMBL" id="QEHR01000002">
    <property type="protein sequence ID" value="PVW16342.1"/>
    <property type="molecule type" value="Genomic_DNA"/>
</dbReference>
<reference evidence="2 3" key="1">
    <citation type="submission" date="2018-04" db="EMBL/GenBank/DDBJ databases">
        <title>Marixanthomonas spongiae HN-E44 sp. nov., isolated from a marine sponge.</title>
        <authorList>
            <person name="Luo L."/>
            <person name="Zhuang L."/>
        </authorList>
    </citation>
    <scope>NUCLEOTIDE SEQUENCE [LARGE SCALE GENOMIC DNA]</scope>
    <source>
        <strain evidence="2 3">HN-E44</strain>
    </source>
</reference>
<feature type="transmembrane region" description="Helical" evidence="1">
    <location>
        <begin position="50"/>
        <end position="70"/>
    </location>
</feature>
<feature type="transmembrane region" description="Helical" evidence="1">
    <location>
        <begin position="295"/>
        <end position="316"/>
    </location>
</feature>
<proteinExistence type="predicted"/>
<dbReference type="RefSeq" id="WP_116693359.1">
    <property type="nucleotide sequence ID" value="NZ_QEHR01000002.1"/>
</dbReference>
<dbReference type="OrthoDB" id="653763at2"/>
<feature type="transmembrane region" description="Helical" evidence="1">
    <location>
        <begin position="20"/>
        <end position="38"/>
    </location>
</feature>
<evidence type="ECO:0000313" key="2">
    <source>
        <dbReference type="EMBL" id="PVW16342.1"/>
    </source>
</evidence>
<feature type="transmembrane region" description="Helical" evidence="1">
    <location>
        <begin position="90"/>
        <end position="110"/>
    </location>
</feature>
<keyword evidence="3" id="KW-1185">Reference proteome</keyword>
<accession>A0A2U0I5G9</accession>
<evidence type="ECO:0008006" key="4">
    <source>
        <dbReference type="Google" id="ProtNLM"/>
    </source>
</evidence>
<comment type="caution">
    <text evidence="2">The sequence shown here is derived from an EMBL/GenBank/DDBJ whole genome shotgun (WGS) entry which is preliminary data.</text>
</comment>
<feature type="transmembrane region" description="Helical" evidence="1">
    <location>
        <begin position="385"/>
        <end position="406"/>
    </location>
</feature>
<evidence type="ECO:0000256" key="1">
    <source>
        <dbReference type="SAM" id="Phobius"/>
    </source>
</evidence>
<dbReference type="InterPro" id="IPR008537">
    <property type="entry name" value="DUF819"/>
</dbReference>
<dbReference type="Pfam" id="PF05684">
    <property type="entry name" value="DUF819"/>
    <property type="match status" value="1"/>
</dbReference>
<organism evidence="2 3">
    <name type="scientific">Marixanthomonas spongiae</name>
    <dbReference type="NCBI Taxonomy" id="2174845"/>
    <lineage>
        <taxon>Bacteria</taxon>
        <taxon>Pseudomonadati</taxon>
        <taxon>Bacteroidota</taxon>
        <taxon>Flavobacteriia</taxon>
        <taxon>Flavobacteriales</taxon>
        <taxon>Flavobacteriaceae</taxon>
        <taxon>Marixanthomonas</taxon>
    </lineage>
</organism>
<feature type="transmembrane region" description="Helical" evidence="1">
    <location>
        <begin position="254"/>
        <end position="275"/>
    </location>
</feature>
<sequence>MQDDITQEIVETTPLFTNDTIVFGVLMLTLGFIFYTSSKETGFWSSFYKIVPALFMAYFLPALLTTFGVIAPDWVSVSETGEVVEHSSSLYYMSSRYLLPAALVLMTLSMDLKAVFNLGPKALIMFFTGTIGIVIGGPLAVLIIGSISPETVGGAGADAVWRGLSTLAGSWIGGGANQTAMLEIYGYNQELYGGMVFVDIVVANIWMAIILIGIGKSARIDKWLQSDTSAIEALKQKVSDYAATVDRNPTLTDLMILAAIAFGTVSVAHFGAGYLSVFFEDFVNSFPKGITRNVFTFLSSSFFWMISITTVIGVLLSFTKLRSYEGAGASKFGSVFIYILVASIGMKMDLTLIFENFGLIFIGLVWMIIHAGLLILVAKLIKAPYFFLAVGSQANVGGAASAPIVASAFHPSLATVGVLLAVFGYAIGTVAAILCTVLMQLAATA</sequence>
<evidence type="ECO:0000313" key="3">
    <source>
        <dbReference type="Proteomes" id="UP000245962"/>
    </source>
</evidence>
<keyword evidence="1" id="KW-0472">Membrane</keyword>
<keyword evidence="1" id="KW-0812">Transmembrane</keyword>
<feature type="transmembrane region" description="Helical" evidence="1">
    <location>
        <begin position="122"/>
        <end position="144"/>
    </location>
</feature>
<feature type="transmembrane region" description="Helical" evidence="1">
    <location>
        <begin position="358"/>
        <end position="378"/>
    </location>
</feature>
<keyword evidence="1" id="KW-1133">Transmembrane helix</keyword>
<protein>
    <recommendedName>
        <fullName evidence="4">DUF819 family protein</fullName>
    </recommendedName>
</protein>
<dbReference type="AlphaFoldDB" id="A0A2U0I5G9"/>
<feature type="transmembrane region" description="Helical" evidence="1">
    <location>
        <begin position="328"/>
        <end position="346"/>
    </location>
</feature>
<dbReference type="PANTHER" id="PTHR34289:SF8">
    <property type="entry name" value="DUF819 DOMAIN-CONTAINING PROTEIN"/>
    <property type="match status" value="1"/>
</dbReference>
<dbReference type="Proteomes" id="UP000245962">
    <property type="component" value="Unassembled WGS sequence"/>
</dbReference>
<gene>
    <name evidence="2" type="ORF">DDV96_03530</name>
</gene>
<name>A0A2U0I5G9_9FLAO</name>
<dbReference type="PANTHER" id="PTHR34289">
    <property type="entry name" value="PROTEIN, PUTATIVE (DUF819)-RELATED"/>
    <property type="match status" value="1"/>
</dbReference>